<gene>
    <name evidence="2" type="ORF">D3Z33_10180</name>
</gene>
<protein>
    <submittedName>
        <fullName evidence="2">ImmA/IrrE family metallo-endopeptidase</fullName>
    </submittedName>
</protein>
<dbReference type="Gene3D" id="1.10.10.2910">
    <property type="match status" value="1"/>
</dbReference>
<reference evidence="2 3" key="1">
    <citation type="submission" date="2018-08" db="EMBL/GenBank/DDBJ databases">
        <title>Murine metabolic-syndrome-specific gut microbial biobank.</title>
        <authorList>
            <person name="Liu C."/>
        </authorList>
    </citation>
    <scope>NUCLEOTIDE SEQUENCE [LARGE SCALE GENOMIC DNA]</scope>
    <source>
        <strain evidence="2 3">583</strain>
    </source>
</reference>
<evidence type="ECO:0000313" key="2">
    <source>
        <dbReference type="EMBL" id="NBI07219.1"/>
    </source>
</evidence>
<dbReference type="InterPro" id="IPR010359">
    <property type="entry name" value="IrrE_HExxH"/>
</dbReference>
<dbReference type="Proteomes" id="UP000467132">
    <property type="component" value="Unassembled WGS sequence"/>
</dbReference>
<feature type="domain" description="IrrE N-terminal-like" evidence="1">
    <location>
        <begin position="47"/>
        <end position="143"/>
    </location>
</feature>
<evidence type="ECO:0000313" key="3">
    <source>
        <dbReference type="Proteomes" id="UP000467132"/>
    </source>
</evidence>
<accession>A0A845QZP9</accession>
<dbReference type="AlphaFoldDB" id="A0A845QZP9"/>
<organism evidence="2 3">
    <name type="scientific">Senegalia massiliensis</name>
    <dbReference type="NCBI Taxonomy" id="1720316"/>
    <lineage>
        <taxon>Bacteria</taxon>
        <taxon>Bacillati</taxon>
        <taxon>Bacillota</taxon>
        <taxon>Clostridia</taxon>
        <taxon>Eubacteriales</taxon>
        <taxon>Clostridiaceae</taxon>
        <taxon>Senegalia</taxon>
    </lineage>
</organism>
<sequence>MGLRWINEYIYGLIEHCKSSDIYEIYNALNINIKKIPKHSLMIEDNEALYMRDYFNQETVFIKDNLDFQYEKFVLAHELGHAILHTEIYQAAYNKNLINKGKLEKQADYFALKLLNIEIDSIDYEGYTIEQISKSLHVSEKSLEMYSY</sequence>
<dbReference type="OrthoDB" id="9816277at2"/>
<evidence type="ECO:0000259" key="1">
    <source>
        <dbReference type="Pfam" id="PF06114"/>
    </source>
</evidence>
<name>A0A845QZP9_9CLOT</name>
<dbReference type="RefSeq" id="WP_160197690.1">
    <property type="nucleotide sequence ID" value="NZ_QXXA01000011.1"/>
</dbReference>
<dbReference type="Pfam" id="PF06114">
    <property type="entry name" value="Peptidase_M78"/>
    <property type="match status" value="1"/>
</dbReference>
<dbReference type="EMBL" id="QXXA01000011">
    <property type="protein sequence ID" value="NBI07219.1"/>
    <property type="molecule type" value="Genomic_DNA"/>
</dbReference>
<keyword evidence="3" id="KW-1185">Reference proteome</keyword>
<comment type="caution">
    <text evidence="2">The sequence shown here is derived from an EMBL/GenBank/DDBJ whole genome shotgun (WGS) entry which is preliminary data.</text>
</comment>
<proteinExistence type="predicted"/>